<sequence length="591" mass="61619">MIVAFAVAPVVLVTLLIGLRGVAAMRTTSDFLVASRRVSPLLNSAAVSGEYLSAASFLGVAGLVVKDGVGSLWYPVGFTAGYIAMLALVAAPMRRSGALTVPDFAEARLASPALRRLAAVVVLVIGALYLVPQFRTAGLVLSVVSGTPYWVGVAISGAAVSATLALGGMRAATYVQAFQFVFKLVLFIVPAIWLLIQAGPAVRDAAVHPVEFTQFDRDTEVVFRVGATLDVPGGAEVVEAGGSRRALPEGEWQVPAGATVEFAEGSRVPTLRGEIPPGGSGWERPLLNLHDEGHPLLGTWAVLIATMLGTMGLPHVIMRFHTSPDGRAARRTAALTVGLLGIFYLFPGIYGVLGRVLVPHLYLSRATDSAVVALPAQVDDGTVGSLFTGLLTAGAFAAFLATSLGLLLVVSGAISHDLVPGGLRQLRVAVVGAAVTVVLLALPAARFDAGTLVTWGFTVAASTFCPLLVLGIWWSRLTAPGALAGVAAGLVSSAGAFLVTVADPPVHGWLAILLVQPAPWSVPLAFAVMVVVSLFGRPKPWATAAMLRLHLHEHRSSPFADRSGGGRDLGHSSWSARRSSAVRRITRRLVR</sequence>
<dbReference type="EMBL" id="MASW01000002">
    <property type="protein sequence ID" value="PXY27485.1"/>
    <property type="molecule type" value="Genomic_DNA"/>
</dbReference>
<dbReference type="GO" id="GO:0015293">
    <property type="term" value="F:symporter activity"/>
    <property type="evidence" value="ECO:0007669"/>
    <property type="project" value="UniProtKB-KW"/>
</dbReference>
<keyword evidence="6" id="KW-0769">Symport</keyword>
<evidence type="ECO:0000256" key="5">
    <source>
        <dbReference type="ARBA" id="ARBA00022692"/>
    </source>
</evidence>
<dbReference type="InterPro" id="IPR001734">
    <property type="entry name" value="Na/solute_symporter"/>
</dbReference>
<evidence type="ECO:0000256" key="6">
    <source>
        <dbReference type="ARBA" id="ARBA00022847"/>
    </source>
</evidence>
<keyword evidence="7" id="KW-1133">Transmembrane helix</keyword>
<dbReference type="Pfam" id="PF00474">
    <property type="entry name" value="SSF"/>
    <property type="match status" value="2"/>
</dbReference>
<dbReference type="PANTHER" id="PTHR48086:SF6">
    <property type="entry name" value="CATION_ACETATE SYMPORTER ACTP"/>
    <property type="match status" value="1"/>
</dbReference>
<organism evidence="10 11">
    <name type="scientific">Prauserella muralis</name>
    <dbReference type="NCBI Taxonomy" id="588067"/>
    <lineage>
        <taxon>Bacteria</taxon>
        <taxon>Bacillati</taxon>
        <taxon>Actinomycetota</taxon>
        <taxon>Actinomycetes</taxon>
        <taxon>Pseudonocardiales</taxon>
        <taxon>Pseudonocardiaceae</taxon>
        <taxon>Prauserella</taxon>
    </lineage>
</organism>
<dbReference type="OrthoDB" id="9764416at2"/>
<evidence type="ECO:0000256" key="7">
    <source>
        <dbReference type="ARBA" id="ARBA00022989"/>
    </source>
</evidence>
<keyword evidence="4" id="KW-1003">Cell membrane</keyword>
<dbReference type="PROSITE" id="PS50283">
    <property type="entry name" value="NA_SOLUT_SYMP_3"/>
    <property type="match status" value="1"/>
</dbReference>
<dbReference type="InterPro" id="IPR038377">
    <property type="entry name" value="Na/Glc_symporter_sf"/>
</dbReference>
<keyword evidence="8" id="KW-0472">Membrane</keyword>
<evidence type="ECO:0000313" key="10">
    <source>
        <dbReference type="EMBL" id="PXY27485.1"/>
    </source>
</evidence>
<comment type="caution">
    <text evidence="10">The sequence shown here is derived from an EMBL/GenBank/DDBJ whole genome shotgun (WGS) entry which is preliminary data.</text>
</comment>
<dbReference type="InterPro" id="IPR050277">
    <property type="entry name" value="Sodium:Solute_Symporter"/>
</dbReference>
<keyword evidence="11" id="KW-1185">Reference proteome</keyword>
<gene>
    <name evidence="10" type="ORF">BAY60_13780</name>
</gene>
<comment type="subcellular location">
    <subcellularLocation>
        <location evidence="1">Cell membrane</location>
        <topology evidence="1">Multi-pass membrane protein</topology>
    </subcellularLocation>
</comment>
<keyword evidence="5" id="KW-0812">Transmembrane</keyword>
<dbReference type="Proteomes" id="UP000249915">
    <property type="component" value="Unassembled WGS sequence"/>
</dbReference>
<dbReference type="PANTHER" id="PTHR48086">
    <property type="entry name" value="SODIUM/PROLINE SYMPORTER-RELATED"/>
    <property type="match status" value="1"/>
</dbReference>
<dbReference type="RefSeq" id="WP_112281487.1">
    <property type="nucleotide sequence ID" value="NZ_MASW01000002.1"/>
</dbReference>
<accession>A0A2V4B2V8</accession>
<evidence type="ECO:0000256" key="9">
    <source>
        <dbReference type="RuleBase" id="RU362091"/>
    </source>
</evidence>
<evidence type="ECO:0000256" key="8">
    <source>
        <dbReference type="ARBA" id="ARBA00023136"/>
    </source>
</evidence>
<reference evidence="10 11" key="1">
    <citation type="submission" date="2016-07" db="EMBL/GenBank/DDBJ databases">
        <title>Draft genome sequence of Prauserella muralis DSM 45305, isolated from a mould-covered wall in an indoor environment.</title>
        <authorList>
            <person name="Ruckert C."/>
            <person name="Albersmeier A."/>
            <person name="Jiang C.-L."/>
            <person name="Jiang Y."/>
            <person name="Kalinowski J."/>
            <person name="Schneider O."/>
            <person name="Winkler A."/>
            <person name="Zotchev S.B."/>
        </authorList>
    </citation>
    <scope>NUCLEOTIDE SEQUENCE [LARGE SCALE GENOMIC DNA]</scope>
    <source>
        <strain evidence="10 11">DSM 45305</strain>
    </source>
</reference>
<dbReference type="GO" id="GO:0006847">
    <property type="term" value="P:plasma membrane acetate transport"/>
    <property type="evidence" value="ECO:0007669"/>
    <property type="project" value="TreeGrafter"/>
</dbReference>
<evidence type="ECO:0000256" key="1">
    <source>
        <dbReference type="ARBA" id="ARBA00004651"/>
    </source>
</evidence>
<keyword evidence="3" id="KW-0813">Transport</keyword>
<evidence type="ECO:0000256" key="3">
    <source>
        <dbReference type="ARBA" id="ARBA00022448"/>
    </source>
</evidence>
<dbReference type="GO" id="GO:0015123">
    <property type="term" value="F:acetate transmembrane transporter activity"/>
    <property type="evidence" value="ECO:0007669"/>
    <property type="project" value="TreeGrafter"/>
</dbReference>
<protein>
    <submittedName>
        <fullName evidence="10">Cation acetate symporter</fullName>
    </submittedName>
</protein>
<evidence type="ECO:0000256" key="2">
    <source>
        <dbReference type="ARBA" id="ARBA00006434"/>
    </source>
</evidence>
<dbReference type="CDD" id="cd11480">
    <property type="entry name" value="SLC5sbd_u4"/>
    <property type="match status" value="1"/>
</dbReference>
<evidence type="ECO:0000256" key="4">
    <source>
        <dbReference type="ARBA" id="ARBA00022475"/>
    </source>
</evidence>
<evidence type="ECO:0000313" key="11">
    <source>
        <dbReference type="Proteomes" id="UP000249915"/>
    </source>
</evidence>
<name>A0A2V4B2V8_9PSEU</name>
<dbReference type="GO" id="GO:0005886">
    <property type="term" value="C:plasma membrane"/>
    <property type="evidence" value="ECO:0007669"/>
    <property type="project" value="UniProtKB-SubCell"/>
</dbReference>
<proteinExistence type="inferred from homology"/>
<dbReference type="Gene3D" id="1.20.1730.10">
    <property type="entry name" value="Sodium/glucose cotransporter"/>
    <property type="match status" value="1"/>
</dbReference>
<dbReference type="AlphaFoldDB" id="A0A2V4B2V8"/>
<comment type="similarity">
    <text evidence="2 9">Belongs to the sodium:solute symporter (SSF) (TC 2.A.21) family.</text>
</comment>